<keyword evidence="3" id="KW-1185">Reference proteome</keyword>
<keyword evidence="1" id="KW-1133">Transmembrane helix</keyword>
<name>A0ABS8ABH6_9BACT</name>
<keyword evidence="1" id="KW-0812">Transmembrane</keyword>
<evidence type="ECO:0000313" key="2">
    <source>
        <dbReference type="EMBL" id="MCB2377773.1"/>
    </source>
</evidence>
<proteinExistence type="predicted"/>
<gene>
    <name evidence="2" type="ORF">LGH70_09285</name>
</gene>
<protein>
    <submittedName>
        <fullName evidence="2">YiiX family permuted papain-like enzyme</fullName>
    </submittedName>
</protein>
<evidence type="ECO:0000313" key="3">
    <source>
        <dbReference type="Proteomes" id="UP001165297"/>
    </source>
</evidence>
<dbReference type="Gene3D" id="3.90.1720.10">
    <property type="entry name" value="endopeptidase domain like (from Nostoc punctiforme)"/>
    <property type="match status" value="1"/>
</dbReference>
<dbReference type="EMBL" id="JAJADQ010000004">
    <property type="protein sequence ID" value="MCB2377773.1"/>
    <property type="molecule type" value="Genomic_DNA"/>
</dbReference>
<feature type="transmembrane region" description="Helical" evidence="1">
    <location>
        <begin position="20"/>
        <end position="39"/>
    </location>
</feature>
<dbReference type="Pfam" id="PF05708">
    <property type="entry name" value="Peptidase_C92"/>
    <property type="match status" value="1"/>
</dbReference>
<organism evidence="2 3">
    <name type="scientific">Hymenobacter nitidus</name>
    <dbReference type="NCBI Taxonomy" id="2880929"/>
    <lineage>
        <taxon>Bacteria</taxon>
        <taxon>Pseudomonadati</taxon>
        <taxon>Bacteroidota</taxon>
        <taxon>Cytophagia</taxon>
        <taxon>Cytophagales</taxon>
        <taxon>Hymenobacteraceae</taxon>
        <taxon>Hymenobacter</taxon>
    </lineage>
</organism>
<keyword evidence="1" id="KW-0472">Membrane</keyword>
<sequence length="245" mass="27741">MARLSSVQRASSVSSFITRVPAWLFVALLVLGAAGLWKLSVPARLARRLHAFQAGRHAETAVAAAAPQLHDGDLIFQTSQSAQSRAIQLATKSEYSHCGILFRRGQEWRVYEAVQPVSETSLAKWVARGKDGRFVVKRLRDAKTVLTPQVLQRLQAAGRQYQGKNYDLYFGWSDERIYCSELLWKMYKTATGREIGQLQTLREFDLSHPAVQAKLRERYGRNIPLDEKVISPVRMLESKELVTVR</sequence>
<dbReference type="InterPro" id="IPR024453">
    <property type="entry name" value="Peptidase_C92"/>
</dbReference>
<accession>A0ABS8ABH6</accession>
<evidence type="ECO:0000256" key="1">
    <source>
        <dbReference type="SAM" id="Phobius"/>
    </source>
</evidence>
<reference evidence="2" key="1">
    <citation type="submission" date="2021-10" db="EMBL/GenBank/DDBJ databases">
        <authorList>
            <person name="Dean J.D."/>
            <person name="Kim M.K."/>
            <person name="Newey C.N."/>
            <person name="Stoker T.S."/>
            <person name="Thompson D.W."/>
            <person name="Grose J.H."/>
        </authorList>
    </citation>
    <scope>NUCLEOTIDE SEQUENCE</scope>
    <source>
        <strain evidence="2">BT635</strain>
    </source>
</reference>
<dbReference type="Proteomes" id="UP001165297">
    <property type="component" value="Unassembled WGS sequence"/>
</dbReference>
<comment type="caution">
    <text evidence="2">The sequence shown here is derived from an EMBL/GenBank/DDBJ whole genome shotgun (WGS) entry which is preliminary data.</text>
</comment>
<dbReference type="NCBIfam" id="NF007458">
    <property type="entry name" value="PRK10030.1"/>
    <property type="match status" value="1"/>
</dbReference>
<dbReference type="InterPro" id="IPR038765">
    <property type="entry name" value="Papain-like_cys_pep_sf"/>
</dbReference>
<dbReference type="SUPFAM" id="SSF54001">
    <property type="entry name" value="Cysteine proteinases"/>
    <property type="match status" value="1"/>
</dbReference>
<dbReference type="RefSeq" id="WP_226184957.1">
    <property type="nucleotide sequence ID" value="NZ_JAJADQ010000004.1"/>
</dbReference>